<evidence type="ECO:0000313" key="1">
    <source>
        <dbReference type="EMBL" id="KAG0295782.1"/>
    </source>
</evidence>
<keyword evidence="2" id="KW-1185">Reference proteome</keyword>
<comment type="caution">
    <text evidence="1">The sequence shown here is derived from an EMBL/GenBank/DDBJ whole genome shotgun (WGS) entry which is preliminary data.</text>
</comment>
<gene>
    <name evidence="1" type="ORF">BGZ96_011017</name>
</gene>
<evidence type="ECO:0008006" key="3">
    <source>
        <dbReference type="Google" id="ProtNLM"/>
    </source>
</evidence>
<dbReference type="Proteomes" id="UP001194696">
    <property type="component" value="Unassembled WGS sequence"/>
</dbReference>
<evidence type="ECO:0000313" key="2">
    <source>
        <dbReference type="Proteomes" id="UP001194696"/>
    </source>
</evidence>
<accession>A0ABQ7KBX1</accession>
<proteinExistence type="predicted"/>
<organism evidence="1 2">
    <name type="scientific">Linnemannia gamsii</name>
    <dbReference type="NCBI Taxonomy" id="64522"/>
    <lineage>
        <taxon>Eukaryota</taxon>
        <taxon>Fungi</taxon>
        <taxon>Fungi incertae sedis</taxon>
        <taxon>Mucoromycota</taxon>
        <taxon>Mortierellomycotina</taxon>
        <taxon>Mortierellomycetes</taxon>
        <taxon>Mortierellales</taxon>
        <taxon>Mortierellaceae</taxon>
        <taxon>Linnemannia</taxon>
    </lineage>
</organism>
<name>A0ABQ7KBX1_9FUNG</name>
<protein>
    <recommendedName>
        <fullName evidence="3">F-box domain-containing protein</fullName>
    </recommendedName>
</protein>
<dbReference type="EMBL" id="JAAAIM010000075">
    <property type="protein sequence ID" value="KAG0295782.1"/>
    <property type="molecule type" value="Genomic_DNA"/>
</dbReference>
<reference evidence="1 2" key="1">
    <citation type="journal article" date="2020" name="Fungal Divers.">
        <title>Resolving the Mortierellaceae phylogeny through synthesis of multi-gene phylogenetics and phylogenomics.</title>
        <authorList>
            <person name="Vandepol N."/>
            <person name="Liber J."/>
            <person name="Desiro A."/>
            <person name="Na H."/>
            <person name="Kennedy M."/>
            <person name="Barry K."/>
            <person name="Grigoriev I.V."/>
            <person name="Miller A.N."/>
            <person name="O'Donnell K."/>
            <person name="Stajich J.E."/>
            <person name="Bonito G."/>
        </authorList>
    </citation>
    <scope>NUCLEOTIDE SEQUENCE [LARGE SCALE GENOMIC DNA]</scope>
    <source>
        <strain evidence="1 2">AD045</strain>
    </source>
</reference>
<sequence>MVPELVSLLGSRLSKQSIVKLMTEPLRYLTHWIGQNRNPCHISEVAPMIEHCPLLTDLEIPLAKDLEDINKLTEHIVKKCPKLCRIMQGSTDIGNFSSFDYHRDGAMSTRMMNFMHKNTLAEFIFRQIQSPEDGIRLALQRHSESSTRIELTDCDMLLSQTQQKILTLCSALEEFVVSGGSHALYSNIPLYKTVQKPWASTRFRRLDLAIDIGEMEERLPPIYSRPAPIVLTKAEKERFELLELFYRQIGALVDLTDLTLRVTLDEDEMTADEVERQVDYHCFSFPGLLTLGNPKKGWPGYLHLLSGLKKLRRLVGSVNVVTDETKLTVGRREVVFLEQTFPKLEVAEFLSRHIQHPPCFQWLKKQCPRLQMSYAEKK</sequence>